<organism evidence="2">
    <name type="scientific">Arundo donax</name>
    <name type="common">Giant reed</name>
    <name type="synonym">Donax arundinaceus</name>
    <dbReference type="NCBI Taxonomy" id="35708"/>
    <lineage>
        <taxon>Eukaryota</taxon>
        <taxon>Viridiplantae</taxon>
        <taxon>Streptophyta</taxon>
        <taxon>Embryophyta</taxon>
        <taxon>Tracheophyta</taxon>
        <taxon>Spermatophyta</taxon>
        <taxon>Magnoliopsida</taxon>
        <taxon>Liliopsida</taxon>
        <taxon>Poales</taxon>
        <taxon>Poaceae</taxon>
        <taxon>PACMAD clade</taxon>
        <taxon>Arundinoideae</taxon>
        <taxon>Arundineae</taxon>
        <taxon>Arundo</taxon>
    </lineage>
</organism>
<dbReference type="AlphaFoldDB" id="A0A0A9ELT0"/>
<feature type="transmembrane region" description="Helical" evidence="1">
    <location>
        <begin position="21"/>
        <end position="44"/>
    </location>
</feature>
<reference evidence="2" key="2">
    <citation type="journal article" date="2015" name="Data Brief">
        <title>Shoot transcriptome of the giant reed, Arundo donax.</title>
        <authorList>
            <person name="Barrero R.A."/>
            <person name="Guerrero F.D."/>
            <person name="Moolhuijzen P."/>
            <person name="Goolsby J.A."/>
            <person name="Tidwell J."/>
            <person name="Bellgard S.E."/>
            <person name="Bellgard M.I."/>
        </authorList>
    </citation>
    <scope>NUCLEOTIDE SEQUENCE</scope>
    <source>
        <tissue evidence="2">Shoot tissue taken approximately 20 cm above the soil surface</tissue>
    </source>
</reference>
<evidence type="ECO:0000313" key="2">
    <source>
        <dbReference type="EMBL" id="JAD99968.1"/>
    </source>
</evidence>
<evidence type="ECO:0000256" key="1">
    <source>
        <dbReference type="SAM" id="Phobius"/>
    </source>
</evidence>
<reference evidence="2" key="1">
    <citation type="submission" date="2014-09" db="EMBL/GenBank/DDBJ databases">
        <authorList>
            <person name="Magalhaes I.L.F."/>
            <person name="Oliveira U."/>
            <person name="Santos F.R."/>
            <person name="Vidigal T.H.D.A."/>
            <person name="Brescovit A.D."/>
            <person name="Santos A.J."/>
        </authorList>
    </citation>
    <scope>NUCLEOTIDE SEQUENCE</scope>
    <source>
        <tissue evidence="2">Shoot tissue taken approximately 20 cm above the soil surface</tissue>
    </source>
</reference>
<keyword evidence="1" id="KW-1133">Transmembrane helix</keyword>
<keyword evidence="1" id="KW-0812">Transmembrane</keyword>
<sequence>MFLLLSIDHSLFFKLMPQCKMLTYCFLIANAKCILLGVGTISILCKTCEYLCTHGAIVEFCR</sequence>
<dbReference type="EMBL" id="GBRH01197927">
    <property type="protein sequence ID" value="JAD99968.1"/>
    <property type="molecule type" value="Transcribed_RNA"/>
</dbReference>
<accession>A0A0A9ELT0</accession>
<name>A0A0A9ELT0_ARUDO</name>
<proteinExistence type="predicted"/>
<protein>
    <submittedName>
        <fullName evidence="2">Uncharacterized protein</fullName>
    </submittedName>
</protein>
<keyword evidence="1" id="KW-0472">Membrane</keyword>